<feature type="region of interest" description="Disordered" evidence="1">
    <location>
        <begin position="96"/>
        <end position="119"/>
    </location>
</feature>
<comment type="caution">
    <text evidence="2">The sequence shown here is derived from an EMBL/GenBank/DDBJ whole genome shotgun (WGS) entry which is preliminary data.</text>
</comment>
<protein>
    <submittedName>
        <fullName evidence="2">Uncharacterized protein</fullName>
    </submittedName>
</protein>
<proteinExistence type="predicted"/>
<sequence>MESGRGFRGSCAASGSARPPKSRKTAPRGGEKRDNKGYGSDSDFLPRVGRTAPLRCQALSPEKMATGGFPKLRFWEDYFFFEKAIMVDPWVHHTLGIPHPTRSGRADGNDDGHRTNFRS</sequence>
<organism evidence="2">
    <name type="scientific">Acidithiobacillus ferrivorans</name>
    <dbReference type="NCBI Taxonomy" id="160808"/>
    <lineage>
        <taxon>Bacteria</taxon>
        <taxon>Pseudomonadati</taxon>
        <taxon>Pseudomonadota</taxon>
        <taxon>Acidithiobacillia</taxon>
        <taxon>Acidithiobacillales</taxon>
        <taxon>Acidithiobacillaceae</taxon>
        <taxon>Acidithiobacillus</taxon>
    </lineage>
</organism>
<name>A0A060UY77_9PROT</name>
<dbReference type="AlphaFoldDB" id="A0A060UY77"/>
<feature type="compositionally biased region" description="Basic and acidic residues" evidence="1">
    <location>
        <begin position="104"/>
        <end position="119"/>
    </location>
</feature>
<reference evidence="2" key="2">
    <citation type="submission" date="2014-07" db="EMBL/GenBank/DDBJ databases">
        <title>Initial genome analysis of the psychrotolerant acidophile Acidithiobacillus ferrivorans CF27: insights into iron and sulfur oxidation pathways and into biofilm formation.</title>
        <authorList>
            <person name="Talla E."/>
            <person name="Hedrich S."/>
            <person name="Mangenot S."/>
            <person name="Ji B."/>
            <person name="Johnson D.B."/>
            <person name="Barbe V."/>
            <person name="Bonnefoy V."/>
        </authorList>
    </citation>
    <scope>NUCLEOTIDE SEQUENCE [LARGE SCALE GENOMIC DNA]</scope>
    <source>
        <strain evidence="2">CF27</strain>
    </source>
</reference>
<dbReference type="EMBL" id="CCCS020000053">
    <property type="protein sequence ID" value="CDQ11663.1"/>
    <property type="molecule type" value="Genomic_DNA"/>
</dbReference>
<accession>A0A060UY77</accession>
<evidence type="ECO:0000256" key="1">
    <source>
        <dbReference type="SAM" id="MobiDB-lite"/>
    </source>
</evidence>
<reference evidence="2" key="1">
    <citation type="submission" date="2014-03" db="EMBL/GenBank/DDBJ databases">
        <authorList>
            <person name="Genoscope - CEA"/>
        </authorList>
    </citation>
    <scope>NUCLEOTIDE SEQUENCE [LARGE SCALE GENOMIC DNA]</scope>
    <source>
        <strain evidence="2">CF27</strain>
    </source>
</reference>
<feature type="region of interest" description="Disordered" evidence="1">
    <location>
        <begin position="1"/>
        <end position="46"/>
    </location>
</feature>
<gene>
    <name evidence="2" type="ORF">AFERRI_570002</name>
</gene>
<evidence type="ECO:0000313" key="2">
    <source>
        <dbReference type="EMBL" id="CDQ11663.1"/>
    </source>
</evidence>